<reference evidence="3" key="2">
    <citation type="submission" date="2006-09" db="EMBL/GenBank/DDBJ databases">
        <title>The genome sequence of Plasmodium falciparum Dd2.</title>
        <authorList>
            <consortium name="The Broad Institute Genome Sequencing Platform"/>
            <person name="Birren B."/>
            <person name="Lander E."/>
            <person name="Galagan J."/>
            <person name="Nusbaum C."/>
            <person name="Devon K."/>
            <person name="Henn M."/>
            <person name="Jaffe D."/>
            <person name="Butler J."/>
            <person name="Alvarez P."/>
            <person name="Gnerre S."/>
            <person name="Grabherr M."/>
            <person name="Kleber M."/>
            <person name="Mauceli E."/>
            <person name="Brockman W."/>
            <person name="MacCallum I.A."/>
            <person name="Rounsley S."/>
            <person name="Young S."/>
            <person name="LaButti K."/>
            <person name="Pushparaj V."/>
            <person name="DeCaprio D."/>
            <person name="Crawford M."/>
            <person name="Koehrsen M."/>
            <person name="Engels R."/>
            <person name="Montgomery P."/>
            <person name="Pearson M."/>
            <person name="Howarth C."/>
            <person name="Larson L."/>
            <person name="Luoma S."/>
            <person name="White J."/>
            <person name="Kodira C."/>
            <person name="Zeng Q."/>
            <person name="O'Leary S."/>
            <person name="Yandava C."/>
            <person name="Alvarado L."/>
            <person name="Wirth D."/>
            <person name="Volkman S."/>
            <person name="Hartl D."/>
        </authorList>
    </citation>
    <scope>NUCLEOTIDE SEQUENCE [LARGE SCALE GENOMIC DNA]</scope>
</reference>
<evidence type="ECO:0000256" key="1">
    <source>
        <dbReference type="SAM" id="Phobius"/>
    </source>
</evidence>
<feature type="transmembrane region" description="Helical" evidence="1">
    <location>
        <begin position="12"/>
        <end position="31"/>
    </location>
</feature>
<keyword evidence="1" id="KW-1133">Transmembrane helix</keyword>
<proteinExistence type="predicted"/>
<accession>A0A0L7LWY6</accession>
<sequence length="68" mass="8692">MCLYKTTMKIFYIKSILYIHLFYFLMLHIIISFKILKYQINDFYFFTYFSLFKVKHRNIYIYIIFFLI</sequence>
<dbReference type="EMBL" id="DS016097">
    <property type="protein sequence ID" value="KOB85129.1"/>
    <property type="molecule type" value="Genomic_DNA"/>
</dbReference>
<reference evidence="3" key="1">
    <citation type="submission" date="2006-09" db="EMBL/GenBank/DDBJ databases">
        <title>Annotation of Plasmodium falciparum Dd2.</title>
        <authorList>
            <consortium name="The Broad Institute Genome Sequencing Platform"/>
            <person name="Volkman S.K."/>
            <person name="Neafsey D.E."/>
            <person name="Dash A.P."/>
            <person name="Chitnis C.E."/>
            <person name="Hartl D.L."/>
            <person name="Young S.K."/>
            <person name="Zeng Q."/>
            <person name="Koehrsen M."/>
            <person name="Alvarado L."/>
            <person name="Berlin A."/>
            <person name="Borenstein D."/>
            <person name="Chapman S.B."/>
            <person name="Chen Z."/>
            <person name="Engels R."/>
            <person name="Freedman E."/>
            <person name="Gellesch M."/>
            <person name="Goldberg J."/>
            <person name="Griggs A."/>
            <person name="Gujja S."/>
            <person name="Heilman E.R."/>
            <person name="Heiman D.I."/>
            <person name="Howarth C."/>
            <person name="Jen D."/>
            <person name="Larson L."/>
            <person name="Mehta T."/>
            <person name="Neiman D."/>
            <person name="Park D."/>
            <person name="Pearson M."/>
            <person name="Roberts A."/>
            <person name="Saif S."/>
            <person name="Shea T."/>
            <person name="Shenoy N."/>
            <person name="Sisk P."/>
            <person name="Stolte C."/>
            <person name="Sykes S."/>
            <person name="Walk T."/>
            <person name="White J."/>
            <person name="Yandava C."/>
            <person name="Haas B."/>
            <person name="Henn M.R."/>
            <person name="Nusbaum C."/>
            <person name="Birren B."/>
        </authorList>
    </citation>
    <scope>NUCLEOTIDE SEQUENCE [LARGE SCALE GENOMIC DNA]</scope>
</reference>
<organism evidence="2 3">
    <name type="scientific">Plasmodium falciparum (isolate Dd2)</name>
    <dbReference type="NCBI Taxonomy" id="57267"/>
    <lineage>
        <taxon>Eukaryota</taxon>
        <taxon>Sar</taxon>
        <taxon>Alveolata</taxon>
        <taxon>Apicomplexa</taxon>
        <taxon>Aconoidasida</taxon>
        <taxon>Haemosporida</taxon>
        <taxon>Plasmodiidae</taxon>
        <taxon>Plasmodium</taxon>
        <taxon>Plasmodium (Laverania)</taxon>
    </lineage>
</organism>
<feature type="transmembrane region" description="Helical" evidence="1">
    <location>
        <begin position="43"/>
        <end position="67"/>
    </location>
</feature>
<dbReference type="KEGG" id="pfd:PFDG_00516"/>
<keyword evidence="1" id="KW-0812">Transmembrane</keyword>
<evidence type="ECO:0000313" key="2">
    <source>
        <dbReference type="EMBL" id="KOB85129.1"/>
    </source>
</evidence>
<keyword evidence="1" id="KW-0472">Membrane</keyword>
<evidence type="ECO:0000313" key="3">
    <source>
        <dbReference type="Proteomes" id="UP000054282"/>
    </source>
</evidence>
<gene>
    <name evidence="2" type="ORF">PFDG_00516</name>
</gene>
<dbReference type="Proteomes" id="UP000054282">
    <property type="component" value="Unassembled WGS sequence"/>
</dbReference>
<name>A0A0L7LWY6_PLAF4</name>
<protein>
    <submittedName>
        <fullName evidence="2">Uncharacterized protein</fullName>
    </submittedName>
</protein>
<dbReference type="AlphaFoldDB" id="A0A0L7LWY6"/>